<keyword evidence="2" id="KW-1185">Reference proteome</keyword>
<comment type="caution">
    <text evidence="1">The sequence shown here is derived from an EMBL/GenBank/DDBJ whole genome shotgun (WGS) entry which is preliminary data.</text>
</comment>
<reference evidence="2" key="1">
    <citation type="submission" date="2021-01" db="EMBL/GenBank/DDBJ databases">
        <title>Genome public.</title>
        <authorList>
            <person name="Liu C."/>
            <person name="Sun Q."/>
        </authorList>
    </citation>
    <scope>NUCLEOTIDE SEQUENCE [LARGE SCALE GENOMIC DNA]</scope>
    <source>
        <strain evidence="2">YIM B02567</strain>
    </source>
</reference>
<gene>
    <name evidence="1" type="ORF">JHL15_14720</name>
</gene>
<accession>A0ABS1FX37</accession>
<dbReference type="RefSeq" id="WP_200246925.1">
    <property type="nucleotide sequence ID" value="NZ_JAENHK010000010.1"/>
</dbReference>
<dbReference type="InterPro" id="IPR019587">
    <property type="entry name" value="Polyketide_cyclase/dehydratase"/>
</dbReference>
<proteinExistence type="predicted"/>
<dbReference type="Gene3D" id="3.30.530.20">
    <property type="match status" value="1"/>
</dbReference>
<dbReference type="Proteomes" id="UP000628669">
    <property type="component" value="Unassembled WGS sequence"/>
</dbReference>
<organism evidence="1 2">
    <name type="scientific">Chryseobacterium paridis</name>
    <dbReference type="NCBI Taxonomy" id="2800328"/>
    <lineage>
        <taxon>Bacteria</taxon>
        <taxon>Pseudomonadati</taxon>
        <taxon>Bacteroidota</taxon>
        <taxon>Flavobacteriia</taxon>
        <taxon>Flavobacteriales</taxon>
        <taxon>Weeksellaceae</taxon>
        <taxon>Chryseobacterium group</taxon>
        <taxon>Chryseobacterium</taxon>
    </lineage>
</organism>
<protein>
    <submittedName>
        <fullName evidence="1">SRPBCC family protein</fullName>
    </submittedName>
</protein>
<sequence>MKKIFLSILAILVALILIVGILELTSSYKVTEDINRNAPVKTQQKITIHASPEKIYRIMSDVNHWSTWNKDIQDPVMNTPFVKGNSFDWKSGGLTICSTLHTTIPNRKIGWSGPAFGAFAIHNWTFVRDSNDTQVIVDESMEGWLVSMMSTKFQTHLEQSLQTWLKDLKTEAEK</sequence>
<dbReference type="InterPro" id="IPR023393">
    <property type="entry name" value="START-like_dom_sf"/>
</dbReference>
<dbReference type="SUPFAM" id="SSF55961">
    <property type="entry name" value="Bet v1-like"/>
    <property type="match status" value="1"/>
</dbReference>
<evidence type="ECO:0000313" key="1">
    <source>
        <dbReference type="EMBL" id="MBK1897017.1"/>
    </source>
</evidence>
<dbReference type="EMBL" id="JAENHK010000010">
    <property type="protein sequence ID" value="MBK1897017.1"/>
    <property type="molecule type" value="Genomic_DNA"/>
</dbReference>
<name>A0ABS1FX37_9FLAO</name>
<dbReference type="Pfam" id="PF10604">
    <property type="entry name" value="Polyketide_cyc2"/>
    <property type="match status" value="1"/>
</dbReference>
<evidence type="ECO:0000313" key="2">
    <source>
        <dbReference type="Proteomes" id="UP000628669"/>
    </source>
</evidence>